<reference evidence="2 3" key="1">
    <citation type="submission" date="2019-02" db="EMBL/GenBank/DDBJ databases">
        <title>Emended description of the genus Rhodopseudomonas and description of Rhodopseudomonas albus sp. nov., a non-phototrophic, heavy-metal-tolerant bacterium isolated from garden soil.</title>
        <authorList>
            <person name="Bao Z."/>
            <person name="Cao W.W."/>
            <person name="Sato Y."/>
            <person name="Nishizawa T."/>
            <person name="Zhao J."/>
            <person name="Guo Y."/>
            <person name="Ohta H."/>
        </authorList>
    </citation>
    <scope>NUCLEOTIDE SEQUENCE [LARGE SCALE GENOMIC DNA]</scope>
    <source>
        <strain evidence="2 3">SK50-23</strain>
    </source>
</reference>
<sequence>MSWLLVLPNKRLAVAVREGVEHTDAIIAVMDAAQTKQLGQSEIDKERLSRQSERMAAKAEKQ</sequence>
<gene>
    <name evidence="2" type="ORF">RPMA_12045</name>
</gene>
<evidence type="ECO:0000313" key="3">
    <source>
        <dbReference type="Proteomes" id="UP000682843"/>
    </source>
</evidence>
<evidence type="ECO:0000313" key="2">
    <source>
        <dbReference type="EMBL" id="QUS39486.1"/>
    </source>
</evidence>
<organism evidence="2 3">
    <name type="scientific">Tardiphaga alba</name>
    <dbReference type="NCBI Taxonomy" id="340268"/>
    <lineage>
        <taxon>Bacteria</taxon>
        <taxon>Pseudomonadati</taxon>
        <taxon>Pseudomonadota</taxon>
        <taxon>Alphaproteobacteria</taxon>
        <taxon>Hyphomicrobiales</taxon>
        <taxon>Nitrobacteraceae</taxon>
        <taxon>Tardiphaga</taxon>
    </lineage>
</organism>
<evidence type="ECO:0000256" key="1">
    <source>
        <dbReference type="SAM" id="MobiDB-lite"/>
    </source>
</evidence>
<name>A0ABX8A853_9BRAD</name>
<dbReference type="EMBL" id="CP036498">
    <property type="protein sequence ID" value="QUS39486.1"/>
    <property type="molecule type" value="Genomic_DNA"/>
</dbReference>
<dbReference type="Proteomes" id="UP000682843">
    <property type="component" value="Chromosome"/>
</dbReference>
<proteinExistence type="predicted"/>
<feature type="region of interest" description="Disordered" evidence="1">
    <location>
        <begin position="39"/>
        <end position="62"/>
    </location>
</feature>
<feature type="compositionally biased region" description="Basic and acidic residues" evidence="1">
    <location>
        <begin position="42"/>
        <end position="62"/>
    </location>
</feature>
<protein>
    <submittedName>
        <fullName evidence="2">Uncharacterized protein</fullName>
    </submittedName>
</protein>
<keyword evidence="3" id="KW-1185">Reference proteome</keyword>
<accession>A0ABX8A853</accession>
<dbReference type="RefSeq" id="WP_211913027.1">
    <property type="nucleotide sequence ID" value="NZ_CP036498.1"/>
</dbReference>